<feature type="domain" description="Carrier" evidence="5">
    <location>
        <begin position="1111"/>
        <end position="1191"/>
    </location>
</feature>
<evidence type="ECO:0000259" key="5">
    <source>
        <dbReference type="PROSITE" id="PS50075"/>
    </source>
</evidence>
<evidence type="ECO:0000313" key="6">
    <source>
        <dbReference type="EMBL" id="GAA5174037.1"/>
    </source>
</evidence>
<evidence type="ECO:0000256" key="4">
    <source>
        <dbReference type="SAM" id="MobiDB-lite"/>
    </source>
</evidence>
<dbReference type="Gene3D" id="3.30.559.10">
    <property type="entry name" value="Chloramphenicol acetyltransferase-like domain"/>
    <property type="match status" value="2"/>
</dbReference>
<protein>
    <recommendedName>
        <fullName evidence="5">Carrier domain-containing protein</fullName>
    </recommendedName>
</protein>
<name>A0ABP9RB31_9PSEU</name>
<gene>
    <name evidence="6" type="ORF">GCM10023321_76950</name>
</gene>
<dbReference type="SMART" id="SM00823">
    <property type="entry name" value="PKS_PP"/>
    <property type="match status" value="2"/>
</dbReference>
<dbReference type="InterPro" id="IPR009081">
    <property type="entry name" value="PP-bd_ACP"/>
</dbReference>
<dbReference type="Gene3D" id="3.30.559.30">
    <property type="entry name" value="Nonribosomal peptide synthetase, condensation domain"/>
    <property type="match status" value="3"/>
</dbReference>
<dbReference type="NCBIfam" id="TIGR01733">
    <property type="entry name" value="AA-adenyl-dom"/>
    <property type="match status" value="2"/>
</dbReference>
<dbReference type="Gene3D" id="3.30.300.30">
    <property type="match status" value="2"/>
</dbReference>
<dbReference type="InterPro" id="IPR001242">
    <property type="entry name" value="Condensation_dom"/>
</dbReference>
<proteinExistence type="predicted"/>
<dbReference type="InterPro" id="IPR023213">
    <property type="entry name" value="CAT-like_dom_sf"/>
</dbReference>
<feature type="region of interest" description="Disordered" evidence="4">
    <location>
        <begin position="242"/>
        <end position="340"/>
    </location>
</feature>
<dbReference type="PANTHER" id="PTHR45527:SF1">
    <property type="entry name" value="FATTY ACID SYNTHASE"/>
    <property type="match status" value="1"/>
</dbReference>
<evidence type="ECO:0000256" key="1">
    <source>
        <dbReference type="ARBA" id="ARBA00001957"/>
    </source>
</evidence>
<keyword evidence="7" id="KW-1185">Reference proteome</keyword>
<dbReference type="Gene3D" id="1.10.1200.10">
    <property type="entry name" value="ACP-like"/>
    <property type="match status" value="2"/>
</dbReference>
<dbReference type="SUPFAM" id="SSF56801">
    <property type="entry name" value="Acetyl-CoA synthetase-like"/>
    <property type="match status" value="2"/>
</dbReference>
<sequence>MSAQPTAPEHEDASARRRALMRELLAERSLCAEKSGQDRIPRAPRPADSFPLTSTQRRMWFGQRLNPDDTSATLCRALRLRGPLDVDALARACARLVARHEVLRSTFDAEVDGEPRQRVHAAPGQVLEVVEGVGAAELAERFAGRPFDLAAEFPLRLALSRLGADDHVLLLVVHHVAADDASWTILVDELAAGYRAERSGDPDRRAEPELQVGDVAVWQAGRAGGPDEREDQLYWRERLDGLPEPVAPPRDFEPEPVVPPRDFEPVPVAPPRDFVPEPVVRPRDFVPEPGVLSRDFVPEPGVLSRGSRPGAGRTSNPDSPYPNPRLAVPESPTRRTQIPDSPYLDVRLGVAGWVGVEMGTRVDEAVSGHARERGTTPFAVLLGALAVVLHRRTGATDISVGSPVSGRDRAELAGVVGDFGNTVVLRVSLAGDPGFGELLGRVREVVTGALAHQELPFDAVVERLNRDRAGRVAADDLFRVMFLTYDDRFGSGEPFGPEIAVAEERVPAHASQFDLTVAMSRGAGGLHAESTYRGDRYAPETVASLFPQVAAVLLGDPEVPVSRLPLGEPPPVSVPPAAPGREPAPVPVDVPHLAERVSAELLGRAANQLTRELLARGAGPERSVVVALPPSVAMVTAQLAIHQAGAVHVPVDPRHPAVRTAHVVAGADPLVVITERAIAERLGDALGDAPHLLVDGADAVRVAERPAGPVEPGELVRPPHPGDAAYVIHTSGSTGRPKGVVVTRANLAAMLAATDAALPGFLGPDDVWSVTHSAAFDFSVWEIWGAMYHGSRLVLVDPETVREPRALARLVTEHGVTVLSQTPSAFAGLVAADAEDPGLLAGSAPRLVLFGGESLPPELVRRWYSRHPDRRPLLVNMFGITETTVHASVAALSSDGVATLPGGAAGTPIGQALPGQWLDVVDPAGRPVPTGVIGELWVGGPGVTRGYLGDPARTAARFVAAPGGRRRYRSGDLARRAADGTLRHLGRIDDQISLRGYRIEPGEVAAAVGAVLDIPAARVAVLVREVAGDPRLVAVVATEGLAPETVARLSGVDLLRAELAGRLTQPMVPSAFATAPRLPLTASGKLDRRELAALPLAGGGSGAAPTAGSRPPEGPAEQTVAALFAELLGVPEAQVGADSDFFALGGHSLLAVRLAAGLRAAFPAGDGRIDVRTVFDAPTVAGIARLATEGETGPDTPALLARARPERVPVAELAHGLWFLHRVDPASPAYHVPIGLELSGALDVPALRAALNDVVARQESLRTIYPRGPQGAEQVVLPRYDLELAEHADLAEEELDALLAEPFDLATAPPVRALLTRCGPDRHTLMLCLHHIAADEGSLGPLLADLGTAYAARAAGGEPDWAPLPVHYADWALWHRELLDTGERRASQRDYWTRTLAGVPERLELPLDRPRPATGRAPGSAPDGNTAGARVDVRIDPELRAGLARLAAEHGVSTFMVLHAALATLLTRFGAGEDITVGSPVGRRTDAALAGVVGYLVNTVVLRTDTGGDPSFAELLARVRRTALDAYAHADLPFEQVVEAVAPRRGTSSTPLFQVMLSYAAGALPEPSFPGLVAEVAPRATATAKFDLTLNLAETTTPARRFSDSSTLVQSLQPTGAAIEGILAYRTDVFDRPTAERLVAALLAVLRQACADPARPIGELDVLGPDRARVVREWNDTAAPVPAENVLDQIRAAAAARPDAPAVVTAAGETLGYRELLDRADRVATLIHRRLGAAPGRERYVGVLLPRSPELVAALLGVLAADAAFVPIDAGLPAARVAELAAGLDGVLTDATHRPKLGEREGVIELDLGGVPADPPPRRGRGAHGPDGLRAAYVIHTSGSSGVPKSAVILHRAIASRMAWQRAKLSLGASDAVLHKAPLTFDISINELLLPLTAGARLVLAEPDRHGDLAHLVDVIDRHRVTFVYLVASMLEVLLDTPSFASRAGSLRHLWCGGEKLTAELLSRTRAALPVTLYHGYGPAEATIGVCSETHPAADPGEITEVTLGRPNPNTALYVLDARLRPVPPGVPGELYIGGILLGRGYRADPKRTAERFVASPFTRGERLYATGDLARYRADGRLEFLGRRDNQVKVRGARVELEEVEAVLAAHPGVRRAAAVLVPRPADRQASGPIDPGRDARLAVAWVPEPSGSPDRAGALDWLRERLPAAAVPTLAAPVTELPLRPSGKVDRALLAGWLAASAPEADTRPPEPPEGELEEQIAQVWADALGVPYERIGARHGFFELGGNSLLMVMVQQRLAERIGREPALLDLLAHPTVSELAALLEGAGRDGEDSAAPDPALQRARERAGRARRAAGRRTRG</sequence>
<dbReference type="PANTHER" id="PTHR45527">
    <property type="entry name" value="NONRIBOSOMAL PEPTIDE SYNTHETASE"/>
    <property type="match status" value="1"/>
</dbReference>
<dbReference type="PROSITE" id="PS50075">
    <property type="entry name" value="CARRIER"/>
    <property type="match status" value="2"/>
</dbReference>
<feature type="region of interest" description="Disordered" evidence="4">
    <location>
        <begin position="1406"/>
        <end position="1428"/>
    </location>
</feature>
<dbReference type="PROSITE" id="PS00012">
    <property type="entry name" value="PHOSPHOPANTETHEINE"/>
    <property type="match status" value="1"/>
</dbReference>
<dbReference type="Gene3D" id="2.30.38.10">
    <property type="entry name" value="Luciferase, Domain 3"/>
    <property type="match status" value="1"/>
</dbReference>
<dbReference type="PROSITE" id="PS00455">
    <property type="entry name" value="AMP_BINDING"/>
    <property type="match status" value="2"/>
</dbReference>
<dbReference type="InterPro" id="IPR020845">
    <property type="entry name" value="AMP-binding_CS"/>
</dbReference>
<dbReference type="SUPFAM" id="SSF52777">
    <property type="entry name" value="CoA-dependent acyltransferases"/>
    <property type="match status" value="4"/>
</dbReference>
<dbReference type="Pfam" id="PF00668">
    <property type="entry name" value="Condensation"/>
    <property type="match status" value="3"/>
</dbReference>
<evidence type="ECO:0000256" key="3">
    <source>
        <dbReference type="ARBA" id="ARBA00022553"/>
    </source>
</evidence>
<dbReference type="InterPro" id="IPR045851">
    <property type="entry name" value="AMP-bd_C_sf"/>
</dbReference>
<dbReference type="InterPro" id="IPR006162">
    <property type="entry name" value="Ppantetheine_attach_site"/>
</dbReference>
<evidence type="ECO:0000256" key="2">
    <source>
        <dbReference type="ARBA" id="ARBA00022450"/>
    </source>
</evidence>
<feature type="region of interest" description="Disordered" evidence="4">
    <location>
        <begin position="32"/>
        <end position="51"/>
    </location>
</feature>
<dbReference type="InterPro" id="IPR042099">
    <property type="entry name" value="ANL_N_sf"/>
</dbReference>
<organism evidence="6 7">
    <name type="scientific">Pseudonocardia eucalypti</name>
    <dbReference type="NCBI Taxonomy" id="648755"/>
    <lineage>
        <taxon>Bacteria</taxon>
        <taxon>Bacillati</taxon>
        <taxon>Actinomycetota</taxon>
        <taxon>Actinomycetes</taxon>
        <taxon>Pseudonocardiales</taxon>
        <taxon>Pseudonocardiaceae</taxon>
        <taxon>Pseudonocardia</taxon>
    </lineage>
</organism>
<evidence type="ECO:0000313" key="7">
    <source>
        <dbReference type="Proteomes" id="UP001428817"/>
    </source>
</evidence>
<dbReference type="Pfam" id="PF00550">
    <property type="entry name" value="PP-binding"/>
    <property type="match status" value="2"/>
</dbReference>
<dbReference type="InterPro" id="IPR010071">
    <property type="entry name" value="AA_adenyl_dom"/>
</dbReference>
<comment type="cofactor">
    <cofactor evidence="1">
        <name>pantetheine 4'-phosphate</name>
        <dbReference type="ChEBI" id="CHEBI:47942"/>
    </cofactor>
</comment>
<dbReference type="Proteomes" id="UP001428817">
    <property type="component" value="Unassembled WGS sequence"/>
</dbReference>
<dbReference type="Gene3D" id="3.40.50.980">
    <property type="match status" value="2"/>
</dbReference>
<dbReference type="CDD" id="cd05930">
    <property type="entry name" value="A_NRPS"/>
    <property type="match status" value="1"/>
</dbReference>
<dbReference type="InterPro" id="IPR000873">
    <property type="entry name" value="AMP-dep_synth/lig_dom"/>
</dbReference>
<keyword evidence="3" id="KW-0597">Phosphoprotein</keyword>
<dbReference type="CDD" id="cd19531">
    <property type="entry name" value="LCL_NRPS-like"/>
    <property type="match status" value="1"/>
</dbReference>
<dbReference type="CDD" id="cd19540">
    <property type="entry name" value="LCL_NRPS-like"/>
    <property type="match status" value="1"/>
</dbReference>
<feature type="domain" description="Carrier" evidence="5">
    <location>
        <begin position="2210"/>
        <end position="2287"/>
    </location>
</feature>
<dbReference type="EMBL" id="BAABJP010000058">
    <property type="protein sequence ID" value="GAA5174037.1"/>
    <property type="molecule type" value="Genomic_DNA"/>
</dbReference>
<accession>A0ABP9RB31</accession>
<reference evidence="7" key="1">
    <citation type="journal article" date="2019" name="Int. J. Syst. Evol. Microbiol.">
        <title>The Global Catalogue of Microorganisms (GCM) 10K type strain sequencing project: providing services to taxonomists for standard genome sequencing and annotation.</title>
        <authorList>
            <consortium name="The Broad Institute Genomics Platform"/>
            <consortium name="The Broad Institute Genome Sequencing Center for Infectious Disease"/>
            <person name="Wu L."/>
            <person name="Ma J."/>
        </authorList>
    </citation>
    <scope>NUCLEOTIDE SEQUENCE [LARGE SCALE GENOMIC DNA]</scope>
    <source>
        <strain evidence="7">JCM 18303</strain>
    </source>
</reference>
<dbReference type="InterPro" id="IPR020806">
    <property type="entry name" value="PKS_PP-bd"/>
</dbReference>
<dbReference type="RefSeq" id="WP_185059910.1">
    <property type="nucleotide sequence ID" value="NZ_BAABJP010000058.1"/>
</dbReference>
<dbReference type="SUPFAM" id="SSF47336">
    <property type="entry name" value="ACP-like"/>
    <property type="match status" value="2"/>
</dbReference>
<dbReference type="InterPro" id="IPR036736">
    <property type="entry name" value="ACP-like_sf"/>
</dbReference>
<feature type="region of interest" description="Disordered" evidence="4">
    <location>
        <begin position="2286"/>
        <end position="2320"/>
    </location>
</feature>
<comment type="caution">
    <text evidence="6">The sequence shown here is derived from an EMBL/GenBank/DDBJ whole genome shotgun (WGS) entry which is preliminary data.</text>
</comment>
<keyword evidence="2" id="KW-0596">Phosphopantetheine</keyword>
<dbReference type="Gene3D" id="3.40.50.12780">
    <property type="entry name" value="N-terminal domain of ligase-like"/>
    <property type="match status" value="1"/>
</dbReference>
<feature type="compositionally biased region" description="Basic residues" evidence="4">
    <location>
        <begin position="2309"/>
        <end position="2320"/>
    </location>
</feature>
<dbReference type="Pfam" id="PF00501">
    <property type="entry name" value="AMP-binding"/>
    <property type="match status" value="2"/>
</dbReference>